<dbReference type="GO" id="GO:0009847">
    <property type="term" value="P:spore germination"/>
    <property type="evidence" value="ECO:0007669"/>
    <property type="project" value="InterPro"/>
</dbReference>
<dbReference type="Gene3D" id="1.20.1740.10">
    <property type="entry name" value="Amino acid/polyamine transporter I"/>
    <property type="match status" value="1"/>
</dbReference>
<dbReference type="Proteomes" id="UP000310541">
    <property type="component" value="Unassembled WGS sequence"/>
</dbReference>
<evidence type="ECO:0000256" key="7">
    <source>
        <dbReference type="ARBA" id="ARBA00023136"/>
    </source>
</evidence>
<dbReference type="AlphaFoldDB" id="A0A4U1MLA5"/>
<evidence type="ECO:0000256" key="1">
    <source>
        <dbReference type="ARBA" id="ARBA00004141"/>
    </source>
</evidence>
<feature type="transmembrane region" description="Helical" evidence="8">
    <location>
        <begin position="148"/>
        <end position="167"/>
    </location>
</feature>
<feature type="transmembrane region" description="Helical" evidence="8">
    <location>
        <begin position="119"/>
        <end position="136"/>
    </location>
</feature>
<feature type="transmembrane region" description="Helical" evidence="8">
    <location>
        <begin position="12"/>
        <end position="34"/>
    </location>
</feature>
<keyword evidence="6 8" id="KW-1133">Transmembrane helix</keyword>
<keyword evidence="3" id="KW-0813">Transport</keyword>
<dbReference type="PANTHER" id="PTHR34975:SF2">
    <property type="entry name" value="SPORE GERMINATION PROTEIN A2"/>
    <property type="match status" value="1"/>
</dbReference>
<feature type="transmembrane region" description="Helical" evidence="8">
    <location>
        <begin position="220"/>
        <end position="242"/>
    </location>
</feature>
<accession>A0A4U1MLA5</accession>
<feature type="transmembrane region" description="Helical" evidence="8">
    <location>
        <begin position="307"/>
        <end position="324"/>
    </location>
</feature>
<gene>
    <name evidence="9" type="ORF">FBF83_05575</name>
</gene>
<comment type="caution">
    <text evidence="9">The sequence shown here is derived from an EMBL/GenBank/DDBJ whole genome shotgun (WGS) entry which is preliminary data.</text>
</comment>
<dbReference type="InterPro" id="IPR004761">
    <property type="entry name" value="Spore_GerAB"/>
</dbReference>
<dbReference type="GO" id="GO:0016020">
    <property type="term" value="C:membrane"/>
    <property type="evidence" value="ECO:0007669"/>
    <property type="project" value="UniProtKB-SubCell"/>
</dbReference>
<dbReference type="OrthoDB" id="2663541at2"/>
<keyword evidence="7 8" id="KW-0472">Membrane</keyword>
<dbReference type="NCBIfam" id="TIGR00912">
    <property type="entry name" value="2A0309"/>
    <property type="match status" value="1"/>
</dbReference>
<feature type="transmembrane region" description="Helical" evidence="8">
    <location>
        <begin position="82"/>
        <end position="99"/>
    </location>
</feature>
<evidence type="ECO:0000256" key="5">
    <source>
        <dbReference type="ARBA" id="ARBA00022692"/>
    </source>
</evidence>
<keyword evidence="4" id="KW-0309">Germination</keyword>
<evidence type="ECO:0000256" key="4">
    <source>
        <dbReference type="ARBA" id="ARBA00022544"/>
    </source>
</evidence>
<evidence type="ECO:0000256" key="6">
    <source>
        <dbReference type="ARBA" id="ARBA00022989"/>
    </source>
</evidence>
<keyword evidence="5 8" id="KW-0812">Transmembrane</keyword>
<evidence type="ECO:0000313" key="9">
    <source>
        <dbReference type="EMBL" id="TKD72259.1"/>
    </source>
</evidence>
<name>A0A4U1MLA5_9BACL</name>
<dbReference type="RefSeq" id="WP_136946110.1">
    <property type="nucleotide sequence ID" value="NZ_SWFM01000001.1"/>
</dbReference>
<protein>
    <submittedName>
        <fullName evidence="9">Uncharacterized protein</fullName>
    </submittedName>
</protein>
<evidence type="ECO:0000256" key="2">
    <source>
        <dbReference type="ARBA" id="ARBA00007998"/>
    </source>
</evidence>
<comment type="subcellular location">
    <subcellularLocation>
        <location evidence="1">Membrane</location>
        <topology evidence="1">Multi-pass membrane protein</topology>
    </subcellularLocation>
</comment>
<feature type="transmembrane region" description="Helical" evidence="8">
    <location>
        <begin position="336"/>
        <end position="359"/>
    </location>
</feature>
<feature type="transmembrane region" description="Helical" evidence="8">
    <location>
        <begin position="187"/>
        <end position="208"/>
    </location>
</feature>
<dbReference type="Pfam" id="PF03845">
    <property type="entry name" value="Spore_permease"/>
    <property type="match status" value="1"/>
</dbReference>
<dbReference type="PANTHER" id="PTHR34975">
    <property type="entry name" value="SPORE GERMINATION PROTEIN A2"/>
    <property type="match status" value="1"/>
</dbReference>
<evidence type="ECO:0000256" key="3">
    <source>
        <dbReference type="ARBA" id="ARBA00022448"/>
    </source>
</evidence>
<reference evidence="9 10" key="1">
    <citation type="submission" date="2019-04" db="EMBL/GenBank/DDBJ databases">
        <title>Genome sequence of Bacillus hwajinpoensis strain Y2.</title>
        <authorList>
            <person name="Fair J.L."/>
            <person name="Maclea K.S."/>
        </authorList>
    </citation>
    <scope>NUCLEOTIDE SEQUENCE [LARGE SCALE GENOMIC DNA]</scope>
    <source>
        <strain evidence="9 10">Y2</strain>
    </source>
</reference>
<sequence>MKNKETISTWQMILLFQAFITGSSIINIQGPFIGIAENGAWISLLLANAIGFFILALVLWLYEKYPDLSYIQYTKLLLGKGGAYLFGIALALLLFQITANITHGMGQFFSTSMMKQTPLYIFHFLILFVAALTVKAGIEVMARMFHGILYLILFIISFIILLNLTHFHPEYLLPVLPMGWKPILHGAYIGFGFPYMDIMYFAMILPYLKHNMDKPFKRWMYLGLFINGIVLAITIVASIMILGPMVLTEKFPIFQIARIIQIGEIIQRVESVFGMALIIASFMKITMMLFIINEVVTQLFDIQDKRVMVFPNTLLVYLLSLTMYHNEIELGESGLIMETILAFFLAFLPLLIVAIRGFFVKENRGRN</sequence>
<proteinExistence type="inferred from homology"/>
<feature type="transmembrane region" description="Helical" evidence="8">
    <location>
        <begin position="272"/>
        <end position="295"/>
    </location>
</feature>
<feature type="transmembrane region" description="Helical" evidence="8">
    <location>
        <begin position="40"/>
        <end position="62"/>
    </location>
</feature>
<evidence type="ECO:0000256" key="8">
    <source>
        <dbReference type="SAM" id="Phobius"/>
    </source>
</evidence>
<dbReference type="EMBL" id="SWFM01000001">
    <property type="protein sequence ID" value="TKD72259.1"/>
    <property type="molecule type" value="Genomic_DNA"/>
</dbReference>
<organism evidence="9 10">
    <name type="scientific">Guptibacillus hwajinpoensis</name>
    <dbReference type="NCBI Taxonomy" id="208199"/>
    <lineage>
        <taxon>Bacteria</taxon>
        <taxon>Bacillati</taxon>
        <taxon>Bacillota</taxon>
        <taxon>Bacilli</taxon>
        <taxon>Bacillales</taxon>
        <taxon>Guptibacillaceae</taxon>
        <taxon>Guptibacillus</taxon>
    </lineage>
</organism>
<comment type="similarity">
    <text evidence="2">Belongs to the amino acid-polyamine-organocation (APC) superfamily. Spore germination protein (SGP) (TC 2.A.3.9) family.</text>
</comment>
<evidence type="ECO:0000313" key="10">
    <source>
        <dbReference type="Proteomes" id="UP000310541"/>
    </source>
</evidence>